<dbReference type="Proteomes" id="UP001633002">
    <property type="component" value="Unassembled WGS sequence"/>
</dbReference>
<comment type="caution">
    <text evidence="2">The sequence shown here is derived from an EMBL/GenBank/DDBJ whole genome shotgun (WGS) entry which is preliminary data.</text>
</comment>
<gene>
    <name evidence="2" type="ORF">R1sor_017715</name>
</gene>
<accession>A0ABD3I7P9</accession>
<name>A0ABD3I7P9_9MARC</name>
<proteinExistence type="predicted"/>
<protein>
    <submittedName>
        <fullName evidence="2">Uncharacterized protein</fullName>
    </submittedName>
</protein>
<keyword evidence="3" id="KW-1185">Reference proteome</keyword>
<evidence type="ECO:0000256" key="1">
    <source>
        <dbReference type="SAM" id="MobiDB-lite"/>
    </source>
</evidence>
<feature type="region of interest" description="Disordered" evidence="1">
    <location>
        <begin position="74"/>
        <end position="109"/>
    </location>
</feature>
<evidence type="ECO:0000313" key="3">
    <source>
        <dbReference type="Proteomes" id="UP001633002"/>
    </source>
</evidence>
<reference evidence="2 3" key="1">
    <citation type="submission" date="2024-09" db="EMBL/GenBank/DDBJ databases">
        <title>Chromosome-scale assembly of Riccia sorocarpa.</title>
        <authorList>
            <person name="Paukszto L."/>
        </authorList>
    </citation>
    <scope>NUCLEOTIDE SEQUENCE [LARGE SCALE GENOMIC DNA]</scope>
    <source>
        <strain evidence="2">LP-2024</strain>
        <tissue evidence="2">Aerial parts of the thallus</tissue>
    </source>
</reference>
<dbReference type="PROSITE" id="PS51257">
    <property type="entry name" value="PROKAR_LIPOPROTEIN"/>
    <property type="match status" value="1"/>
</dbReference>
<evidence type="ECO:0000313" key="2">
    <source>
        <dbReference type="EMBL" id="KAL3699693.1"/>
    </source>
</evidence>
<sequence>MQSHLVKQLSCREAWEAVVTHWNSISAGCTRVKFLSSWLIPGSWNACEKLASASRPAVEICSFPEALKQNLYRTKKEKDDEEQAEAEEDEENVDVEEETDKEPKEESPQEEGCFKSYICKQQIHYYFAMVKLDPPISEVVRDRNQDHIIRTRLFMSRLNQPKLQAPVPSNIPKLPRMSKAKLVNKVCC</sequence>
<feature type="compositionally biased region" description="Acidic residues" evidence="1">
    <location>
        <begin position="79"/>
        <end position="100"/>
    </location>
</feature>
<dbReference type="AlphaFoldDB" id="A0ABD3I7P9"/>
<dbReference type="EMBL" id="JBJQOH010000001">
    <property type="protein sequence ID" value="KAL3699693.1"/>
    <property type="molecule type" value="Genomic_DNA"/>
</dbReference>
<organism evidence="2 3">
    <name type="scientific">Riccia sorocarpa</name>
    <dbReference type="NCBI Taxonomy" id="122646"/>
    <lineage>
        <taxon>Eukaryota</taxon>
        <taxon>Viridiplantae</taxon>
        <taxon>Streptophyta</taxon>
        <taxon>Embryophyta</taxon>
        <taxon>Marchantiophyta</taxon>
        <taxon>Marchantiopsida</taxon>
        <taxon>Marchantiidae</taxon>
        <taxon>Marchantiales</taxon>
        <taxon>Ricciaceae</taxon>
        <taxon>Riccia</taxon>
    </lineage>
</organism>